<feature type="compositionally biased region" description="Polar residues" evidence="1">
    <location>
        <begin position="306"/>
        <end position="315"/>
    </location>
</feature>
<feature type="compositionally biased region" description="Acidic residues" evidence="1">
    <location>
        <begin position="206"/>
        <end position="228"/>
    </location>
</feature>
<protein>
    <submittedName>
        <fullName evidence="2">Uncharacterized protein</fullName>
    </submittedName>
</protein>
<feature type="compositionally biased region" description="Polar residues" evidence="1">
    <location>
        <begin position="190"/>
        <end position="205"/>
    </location>
</feature>
<feature type="region of interest" description="Disordered" evidence="1">
    <location>
        <begin position="1"/>
        <end position="155"/>
    </location>
</feature>
<proteinExistence type="predicted"/>
<reference evidence="2" key="1">
    <citation type="submission" date="2021-01" db="EMBL/GenBank/DDBJ databases">
        <authorList>
            <person name="Corre E."/>
            <person name="Pelletier E."/>
            <person name="Niang G."/>
            <person name="Scheremetjew M."/>
            <person name="Finn R."/>
            <person name="Kale V."/>
            <person name="Holt S."/>
            <person name="Cochrane G."/>
            <person name="Meng A."/>
            <person name="Brown T."/>
            <person name="Cohen L."/>
        </authorList>
    </citation>
    <scope>NUCLEOTIDE SEQUENCE</scope>
    <source>
        <strain evidence="2">Isolate 1302-5</strain>
    </source>
</reference>
<feature type="compositionally biased region" description="Acidic residues" evidence="1">
    <location>
        <begin position="111"/>
        <end position="133"/>
    </location>
</feature>
<evidence type="ECO:0000256" key="1">
    <source>
        <dbReference type="SAM" id="MobiDB-lite"/>
    </source>
</evidence>
<feature type="compositionally biased region" description="Acidic residues" evidence="1">
    <location>
        <begin position="45"/>
        <end position="56"/>
    </location>
</feature>
<feature type="compositionally biased region" description="Basic and acidic residues" evidence="1">
    <location>
        <begin position="437"/>
        <end position="458"/>
    </location>
</feature>
<feature type="compositionally biased region" description="Gly residues" evidence="1">
    <location>
        <begin position="488"/>
        <end position="499"/>
    </location>
</feature>
<feature type="compositionally biased region" description="Acidic residues" evidence="1">
    <location>
        <begin position="236"/>
        <end position="253"/>
    </location>
</feature>
<organism evidence="2">
    <name type="scientific">Odontella aurita</name>
    <dbReference type="NCBI Taxonomy" id="265563"/>
    <lineage>
        <taxon>Eukaryota</taxon>
        <taxon>Sar</taxon>
        <taxon>Stramenopiles</taxon>
        <taxon>Ochrophyta</taxon>
        <taxon>Bacillariophyta</taxon>
        <taxon>Mediophyceae</taxon>
        <taxon>Biddulphiophycidae</taxon>
        <taxon>Eupodiscales</taxon>
        <taxon>Odontellaceae</taxon>
        <taxon>Odontella</taxon>
    </lineage>
</organism>
<accession>A0A7S4N745</accession>
<feature type="compositionally biased region" description="Acidic residues" evidence="1">
    <location>
        <begin position="399"/>
        <end position="415"/>
    </location>
</feature>
<feature type="compositionally biased region" description="Polar residues" evidence="1">
    <location>
        <begin position="1"/>
        <end position="22"/>
    </location>
</feature>
<feature type="compositionally biased region" description="Polar residues" evidence="1">
    <location>
        <begin position="616"/>
        <end position="632"/>
    </location>
</feature>
<evidence type="ECO:0000313" key="2">
    <source>
        <dbReference type="EMBL" id="CAE2268888.1"/>
    </source>
</evidence>
<dbReference type="EMBL" id="HBKQ01044582">
    <property type="protein sequence ID" value="CAE2268888.1"/>
    <property type="molecule type" value="Transcribed_RNA"/>
</dbReference>
<dbReference type="AlphaFoldDB" id="A0A7S4N745"/>
<name>A0A7S4N745_9STRA</name>
<feature type="compositionally biased region" description="Low complexity" evidence="1">
    <location>
        <begin position="254"/>
        <end position="284"/>
    </location>
</feature>
<gene>
    <name evidence="2" type="ORF">OAUR00152_LOCUS30719</name>
</gene>
<sequence>MTYFSRSTMKSGQSDMSPSIITDPTYGGGHMPLNSAGGPTRDFYEPELEMLEECDEQSSAGGESEHYSRVSKRSLRSQCSRKSFKVDEGVDCGGGGYDDDGGGQPLKGIDEGEEDEENEQGTMGSEEESEMDLENAMAVGRGHAMGQEESGTVYGGGKMAAAAGVMGAGSAYAASRAKGDGEASRAGSRTVATSRTMSSRNQSNYEMEEEEGEMIDVYDDEYDDEIDQDDHHDDHDGYDDEHDDMMDEPEMEAEMSYAGGSRMSRGAASRGGASRFGAGSAVGSQRMAGSVAAGSRMGSVAAGSQMGRSHASSSRGHPAAAASMAGTDMDDDEYDEYDDDDGLDRHPDDDDYDDYVEDEDEDEVESLGSFPPSRGGMIRARRQDNDEVSALPLSRGIEDSNEDAWGLEDADDVVDEDHLSGAGGSRQTRGMIEGGVDGDRDGDVYDPDGRRKLLDKCDPMNASGEIRRPLSDRRLEEDECASWEGGDGEGPNGDSGPLGMGPPLPAPAPPAARGGMAIEDGGEEGSYPGDEDLQLQPRSARAMAAAGADMGDAMVHASERYGELDDPNMSRDMIPGGADMSRDMVPGGAEMGDAMVAPGMHRDGMVASGRGRDDSLQTSTNSRGMARSNNRGGSEGVVAGGMPMDEMDHRRSLDLPSGLGGDNLIMRRRKSGSEASDTMSSYTTGIDGTPRTVMSID</sequence>
<feature type="region of interest" description="Disordered" evidence="1">
    <location>
        <begin position="168"/>
        <end position="539"/>
    </location>
</feature>
<feature type="compositionally biased region" description="Pro residues" evidence="1">
    <location>
        <begin position="500"/>
        <end position="510"/>
    </location>
</feature>
<feature type="compositionally biased region" description="Acidic residues" evidence="1">
    <location>
        <begin position="328"/>
        <end position="342"/>
    </location>
</feature>
<feature type="region of interest" description="Disordered" evidence="1">
    <location>
        <begin position="607"/>
        <end position="697"/>
    </location>
</feature>
<feature type="compositionally biased region" description="Polar residues" evidence="1">
    <location>
        <begin position="673"/>
        <end position="686"/>
    </location>
</feature>
<feature type="compositionally biased region" description="Basic and acidic residues" evidence="1">
    <location>
        <begin position="465"/>
        <end position="476"/>
    </location>
</feature>
<feature type="compositionally biased region" description="Acidic residues" evidence="1">
    <location>
        <begin position="349"/>
        <end position="365"/>
    </location>
</feature>